<dbReference type="InterPro" id="IPR010982">
    <property type="entry name" value="Lambda_DNA-bd_dom_sf"/>
</dbReference>
<dbReference type="Pfam" id="PF01381">
    <property type="entry name" value="HTH_3"/>
    <property type="match status" value="1"/>
</dbReference>
<comment type="caution">
    <text evidence="2">The sequence shown here is derived from an EMBL/GenBank/DDBJ whole genome shotgun (WGS) entry which is preliminary data.</text>
</comment>
<dbReference type="PROSITE" id="PS50943">
    <property type="entry name" value="HTH_CROC1"/>
    <property type="match status" value="1"/>
</dbReference>
<dbReference type="SMART" id="SM00530">
    <property type="entry name" value="HTH_XRE"/>
    <property type="match status" value="1"/>
</dbReference>
<dbReference type="Proteomes" id="UP000094056">
    <property type="component" value="Unassembled WGS sequence"/>
</dbReference>
<dbReference type="PANTHER" id="PTHR40455:SF1">
    <property type="entry name" value="ANTITOXIN HIGA"/>
    <property type="match status" value="1"/>
</dbReference>
<evidence type="ECO:0000259" key="1">
    <source>
        <dbReference type="PROSITE" id="PS50943"/>
    </source>
</evidence>
<dbReference type="GO" id="GO:0006355">
    <property type="term" value="P:regulation of DNA-templated transcription"/>
    <property type="evidence" value="ECO:0007669"/>
    <property type="project" value="InterPro"/>
</dbReference>
<accession>A0A1E3X863</accession>
<dbReference type="InterPro" id="IPR039060">
    <property type="entry name" value="Antitox_HigA"/>
</dbReference>
<dbReference type="Gene3D" id="1.10.260.40">
    <property type="entry name" value="lambda repressor-like DNA-binding domains"/>
    <property type="match status" value="1"/>
</dbReference>
<proteinExistence type="predicted"/>
<dbReference type="SUPFAM" id="SSF47413">
    <property type="entry name" value="lambda repressor-like DNA-binding domains"/>
    <property type="match status" value="1"/>
</dbReference>
<evidence type="ECO:0000313" key="3">
    <source>
        <dbReference type="Proteomes" id="UP000094056"/>
    </source>
</evidence>
<gene>
    <name evidence="2" type="ORF">SCARUB_03078</name>
</gene>
<dbReference type="AlphaFoldDB" id="A0A1E3X863"/>
<dbReference type="PANTHER" id="PTHR40455">
    <property type="entry name" value="ANTITOXIN HIGA"/>
    <property type="match status" value="1"/>
</dbReference>
<dbReference type="GO" id="GO:0001046">
    <property type="term" value="F:core promoter sequence-specific DNA binding"/>
    <property type="evidence" value="ECO:0007669"/>
    <property type="project" value="TreeGrafter"/>
</dbReference>
<sequence>MNKLIDEVSETENPSIESLIDTLGTLIKDYEERNIPEPEGDPIGCLKYLMEEHGLKQSDLKELGSQGIVSEILSGQRRLNVRQIKALSKRFNVSPATFI</sequence>
<dbReference type="EMBL" id="MAYW01000094">
    <property type="protein sequence ID" value="ODS31792.1"/>
    <property type="molecule type" value="Genomic_DNA"/>
</dbReference>
<evidence type="ECO:0000313" key="2">
    <source>
        <dbReference type="EMBL" id="ODS31792.1"/>
    </source>
</evidence>
<reference evidence="2 3" key="1">
    <citation type="submission" date="2016-07" db="EMBL/GenBank/DDBJ databases">
        <title>Draft genome of Scalindua rubra, obtained from a brine-seawater interface in the Red Sea, sheds light on salt adaptation in anammox bacteria.</title>
        <authorList>
            <person name="Speth D.R."/>
            <person name="Lagkouvardos I."/>
            <person name="Wang Y."/>
            <person name="Qian P.-Y."/>
            <person name="Dutilh B.E."/>
            <person name="Jetten M.S."/>
        </authorList>
    </citation>
    <scope>NUCLEOTIDE SEQUENCE [LARGE SCALE GENOMIC DNA]</scope>
    <source>
        <strain evidence="2">BSI-1</strain>
    </source>
</reference>
<dbReference type="InterPro" id="IPR001387">
    <property type="entry name" value="Cro/C1-type_HTH"/>
</dbReference>
<organism evidence="2 3">
    <name type="scientific">Candidatus Scalindua rubra</name>
    <dbReference type="NCBI Taxonomy" id="1872076"/>
    <lineage>
        <taxon>Bacteria</taxon>
        <taxon>Pseudomonadati</taxon>
        <taxon>Planctomycetota</taxon>
        <taxon>Candidatus Brocadiia</taxon>
        <taxon>Candidatus Brocadiales</taxon>
        <taxon>Candidatus Scalinduaceae</taxon>
        <taxon>Candidatus Scalindua</taxon>
    </lineage>
</organism>
<feature type="domain" description="HTH cro/C1-type" evidence="1">
    <location>
        <begin position="46"/>
        <end position="98"/>
    </location>
</feature>
<protein>
    <recommendedName>
        <fullName evidence="1">HTH cro/C1-type domain-containing protein</fullName>
    </recommendedName>
</protein>
<name>A0A1E3X863_9BACT</name>